<evidence type="ECO:0000256" key="1">
    <source>
        <dbReference type="ARBA" id="ARBA00022553"/>
    </source>
</evidence>
<dbReference type="InterPro" id="IPR001789">
    <property type="entry name" value="Sig_transdc_resp-reg_receiver"/>
</dbReference>
<name>A0A2K9PJY3_9FLAO</name>
<dbReference type="CDD" id="cd06170">
    <property type="entry name" value="LuxR_C_like"/>
    <property type="match status" value="1"/>
</dbReference>
<dbReference type="PROSITE" id="PS50110">
    <property type="entry name" value="RESPONSE_REGULATORY"/>
    <property type="match status" value="1"/>
</dbReference>
<dbReference type="InterPro" id="IPR036388">
    <property type="entry name" value="WH-like_DNA-bd_sf"/>
</dbReference>
<gene>
    <name evidence="6" type="ORF">C1H87_01010</name>
</gene>
<feature type="domain" description="Response regulatory" evidence="5">
    <location>
        <begin position="9"/>
        <end position="127"/>
    </location>
</feature>
<dbReference type="GO" id="GO:0000160">
    <property type="term" value="P:phosphorelay signal transduction system"/>
    <property type="evidence" value="ECO:0007669"/>
    <property type="project" value="InterPro"/>
</dbReference>
<dbReference type="Pfam" id="PF00072">
    <property type="entry name" value="Response_reg"/>
    <property type="match status" value="1"/>
</dbReference>
<dbReference type="Pfam" id="PF00196">
    <property type="entry name" value="GerE"/>
    <property type="match status" value="1"/>
</dbReference>
<keyword evidence="7" id="KW-1185">Reference proteome</keyword>
<sequence length="230" mass="26148">MKADNFCIRLGIVDDDLLIVQLLSDFLRQSNNIEVALTALSGNDFLEKLSSSENTLDIVLLDLRMKNGTGLEVLNELLKQPKRIKIIVLSTFYKSSFLGQMLKLGVDAFLPKEIDLKKLIHIIKTVHHKGHYFSQEQIDIMRTQISPKTPKLHIQQKDQLTEREIEVLQLICSQLTSKEIAEKLFVATKTVENHKSNLFLKTGVKNTAGLIIYAIQNKITNPDELIILEN</sequence>
<dbReference type="InterPro" id="IPR039420">
    <property type="entry name" value="WalR-like"/>
</dbReference>
<dbReference type="InterPro" id="IPR011006">
    <property type="entry name" value="CheY-like_superfamily"/>
</dbReference>
<dbReference type="SMART" id="SM00421">
    <property type="entry name" value="HTH_LUXR"/>
    <property type="match status" value="1"/>
</dbReference>
<dbReference type="SUPFAM" id="SSF52172">
    <property type="entry name" value="CheY-like"/>
    <property type="match status" value="1"/>
</dbReference>
<dbReference type="KEGG" id="fek:C1H87_01010"/>
<evidence type="ECO:0000256" key="3">
    <source>
        <dbReference type="PROSITE-ProRule" id="PRU00169"/>
    </source>
</evidence>
<dbReference type="SUPFAM" id="SSF46894">
    <property type="entry name" value="C-terminal effector domain of the bipartite response regulators"/>
    <property type="match status" value="1"/>
</dbReference>
<dbReference type="GO" id="GO:0006355">
    <property type="term" value="P:regulation of DNA-templated transcription"/>
    <property type="evidence" value="ECO:0007669"/>
    <property type="project" value="InterPro"/>
</dbReference>
<dbReference type="InterPro" id="IPR016032">
    <property type="entry name" value="Sig_transdc_resp-reg_C-effctor"/>
</dbReference>
<feature type="domain" description="HTH luxR-type" evidence="4">
    <location>
        <begin position="153"/>
        <end position="218"/>
    </location>
</feature>
<evidence type="ECO:0000313" key="6">
    <source>
        <dbReference type="EMBL" id="AUP77373.1"/>
    </source>
</evidence>
<dbReference type="Proteomes" id="UP000235826">
    <property type="component" value="Chromosome"/>
</dbReference>
<dbReference type="PANTHER" id="PTHR43214">
    <property type="entry name" value="TWO-COMPONENT RESPONSE REGULATOR"/>
    <property type="match status" value="1"/>
</dbReference>
<dbReference type="PANTHER" id="PTHR43214:SF43">
    <property type="entry name" value="TWO-COMPONENT RESPONSE REGULATOR"/>
    <property type="match status" value="1"/>
</dbReference>
<dbReference type="EMBL" id="CP025791">
    <property type="protein sequence ID" value="AUP77373.1"/>
    <property type="molecule type" value="Genomic_DNA"/>
</dbReference>
<accession>A0A2K9PJY3</accession>
<evidence type="ECO:0000259" key="4">
    <source>
        <dbReference type="PROSITE" id="PS50043"/>
    </source>
</evidence>
<dbReference type="SMART" id="SM00448">
    <property type="entry name" value="REC"/>
    <property type="match status" value="1"/>
</dbReference>
<dbReference type="OrthoDB" id="9797341at2"/>
<dbReference type="PROSITE" id="PS50043">
    <property type="entry name" value="HTH_LUXR_2"/>
    <property type="match status" value="1"/>
</dbReference>
<dbReference type="Gene3D" id="3.40.50.2300">
    <property type="match status" value="1"/>
</dbReference>
<dbReference type="InterPro" id="IPR058245">
    <property type="entry name" value="NreC/VraR/RcsB-like_REC"/>
</dbReference>
<reference evidence="6 7" key="1">
    <citation type="submission" date="2018-01" db="EMBL/GenBank/DDBJ databases">
        <title>Complete genome sequence of Flavivirga eckloniae ECD14 isolated from seaweed Ecklonia cava.</title>
        <authorList>
            <person name="Lee J.H."/>
            <person name="Baik K.S."/>
            <person name="Seong C.N."/>
        </authorList>
    </citation>
    <scope>NUCLEOTIDE SEQUENCE [LARGE SCALE GENOMIC DNA]</scope>
    <source>
        <strain evidence="6 7">ECD14</strain>
    </source>
</reference>
<dbReference type="PRINTS" id="PR00038">
    <property type="entry name" value="HTHLUXR"/>
</dbReference>
<dbReference type="Gene3D" id="1.10.10.10">
    <property type="entry name" value="Winged helix-like DNA-binding domain superfamily/Winged helix DNA-binding domain"/>
    <property type="match status" value="1"/>
</dbReference>
<keyword evidence="1 3" id="KW-0597">Phosphoprotein</keyword>
<dbReference type="RefSeq" id="WP_102754033.1">
    <property type="nucleotide sequence ID" value="NZ_CP025791.1"/>
</dbReference>
<dbReference type="InterPro" id="IPR000792">
    <property type="entry name" value="Tscrpt_reg_LuxR_C"/>
</dbReference>
<keyword evidence="2 6" id="KW-0238">DNA-binding</keyword>
<dbReference type="CDD" id="cd17535">
    <property type="entry name" value="REC_NarL-like"/>
    <property type="match status" value="1"/>
</dbReference>
<dbReference type="AlphaFoldDB" id="A0A2K9PJY3"/>
<dbReference type="GO" id="GO:0003677">
    <property type="term" value="F:DNA binding"/>
    <property type="evidence" value="ECO:0007669"/>
    <property type="project" value="UniProtKB-KW"/>
</dbReference>
<protein>
    <submittedName>
        <fullName evidence="6">DNA-binding response regulator</fullName>
    </submittedName>
</protein>
<evidence type="ECO:0000259" key="5">
    <source>
        <dbReference type="PROSITE" id="PS50110"/>
    </source>
</evidence>
<evidence type="ECO:0000313" key="7">
    <source>
        <dbReference type="Proteomes" id="UP000235826"/>
    </source>
</evidence>
<proteinExistence type="predicted"/>
<evidence type="ECO:0000256" key="2">
    <source>
        <dbReference type="ARBA" id="ARBA00023125"/>
    </source>
</evidence>
<organism evidence="6 7">
    <name type="scientific">Flavivirga eckloniae</name>
    <dbReference type="NCBI Taxonomy" id="1803846"/>
    <lineage>
        <taxon>Bacteria</taxon>
        <taxon>Pseudomonadati</taxon>
        <taxon>Bacteroidota</taxon>
        <taxon>Flavobacteriia</taxon>
        <taxon>Flavobacteriales</taxon>
        <taxon>Flavobacteriaceae</taxon>
        <taxon>Flavivirga</taxon>
    </lineage>
</organism>
<feature type="modified residue" description="4-aspartylphosphate" evidence="3">
    <location>
        <position position="62"/>
    </location>
</feature>